<dbReference type="InterPro" id="IPR005467">
    <property type="entry name" value="His_kinase_dom"/>
</dbReference>
<gene>
    <name evidence="18" type="ORF">TW81_01030</name>
</gene>
<dbReference type="EMBL" id="JXXV01000004">
    <property type="protein sequence ID" value="KJY85214.1"/>
    <property type="molecule type" value="Genomic_DNA"/>
</dbReference>
<keyword evidence="6" id="KW-0597">Phosphoprotein</keyword>
<dbReference type="Pfam" id="PF00672">
    <property type="entry name" value="HAMP"/>
    <property type="match status" value="1"/>
</dbReference>
<name>A0A0F4NQP7_9VIBR</name>
<dbReference type="GO" id="GO:0000155">
    <property type="term" value="F:phosphorelay sensor kinase activity"/>
    <property type="evidence" value="ECO:0007669"/>
    <property type="project" value="InterPro"/>
</dbReference>
<sequence>MKTKLFGWVRQFKPNSLVSRTLGLTLLAVILAQGVATSIWYTESKHKELAGIRDASESMANMFASTVTFFQSLPVRYRHIVLDQIRNMGGTRFFVSFNKEQLIVDPIDDTPLKLASIEAIERVLGNKLRKAESISVDFSHPDNLRLLKNDIYLNDLPKSWAHHTLTLNPIDPPILVVQIELANREWLYIAALLPAPYVTLDDTLIGREQILFLIFSTSILLVLTYLLVRRQVKPLKRLARAANEMSMDIDQAPLQEEGASELITATRAFNRMQQRIRRYVADREHLFSAISHDLKTPITRLRLRAELLESDTKREKFNRDLDELEMMVKGALQCVRDTDLHENNAYIDLNDMIQSVAEPFNQYQTRVEFRPHDIDPIVGKPLAIKRVLSNLIENAVKYGQLAEVEVIINEEWITVVICDHGPGIPQDKLEAVFEPYYRLANDADGHGLGLGICRNILHGHGGDLIIDNLPTGGLRAQVFIPPSLEV</sequence>
<dbReference type="EC" id="2.7.13.3" evidence="3"/>
<dbReference type="PANTHER" id="PTHR44936">
    <property type="entry name" value="SENSOR PROTEIN CREC"/>
    <property type="match status" value="1"/>
</dbReference>
<dbReference type="GO" id="GO:0005524">
    <property type="term" value="F:ATP binding"/>
    <property type="evidence" value="ECO:0007669"/>
    <property type="project" value="UniProtKB-KW"/>
</dbReference>
<dbReference type="RefSeq" id="WP_045953868.1">
    <property type="nucleotide sequence ID" value="NZ_JXXV01000004.1"/>
</dbReference>
<dbReference type="Gene3D" id="1.10.287.130">
    <property type="match status" value="1"/>
</dbReference>
<dbReference type="OrthoDB" id="9804645at2"/>
<proteinExistence type="predicted"/>
<evidence type="ECO:0000259" key="17">
    <source>
        <dbReference type="PROSITE" id="PS50885"/>
    </source>
</evidence>
<dbReference type="Pfam" id="PF02518">
    <property type="entry name" value="HATPase_c"/>
    <property type="match status" value="1"/>
</dbReference>
<evidence type="ECO:0000256" key="11">
    <source>
        <dbReference type="ARBA" id="ARBA00022840"/>
    </source>
</evidence>
<dbReference type="AlphaFoldDB" id="A0A0F4NQP7"/>
<feature type="domain" description="Histidine kinase" evidence="16">
    <location>
        <begin position="289"/>
        <end position="484"/>
    </location>
</feature>
<dbReference type="InterPro" id="IPR004358">
    <property type="entry name" value="Sig_transdc_His_kin-like_C"/>
</dbReference>
<evidence type="ECO:0000256" key="4">
    <source>
        <dbReference type="ARBA" id="ARBA00022475"/>
    </source>
</evidence>
<feature type="domain" description="HAMP" evidence="17">
    <location>
        <begin position="229"/>
        <end position="281"/>
    </location>
</feature>
<keyword evidence="10 18" id="KW-0418">Kinase</keyword>
<keyword evidence="14 15" id="KW-0472">Membrane</keyword>
<evidence type="ECO:0000259" key="16">
    <source>
        <dbReference type="PROSITE" id="PS50109"/>
    </source>
</evidence>
<keyword evidence="8 15" id="KW-0812">Transmembrane</keyword>
<evidence type="ECO:0000256" key="3">
    <source>
        <dbReference type="ARBA" id="ARBA00012438"/>
    </source>
</evidence>
<organism evidence="18 19">
    <name type="scientific">Vibrio galatheae</name>
    <dbReference type="NCBI Taxonomy" id="579748"/>
    <lineage>
        <taxon>Bacteria</taxon>
        <taxon>Pseudomonadati</taxon>
        <taxon>Pseudomonadota</taxon>
        <taxon>Gammaproteobacteria</taxon>
        <taxon>Vibrionales</taxon>
        <taxon>Vibrionaceae</taxon>
        <taxon>Vibrio</taxon>
    </lineage>
</organism>
<evidence type="ECO:0000256" key="9">
    <source>
        <dbReference type="ARBA" id="ARBA00022741"/>
    </source>
</evidence>
<evidence type="ECO:0000256" key="5">
    <source>
        <dbReference type="ARBA" id="ARBA00022519"/>
    </source>
</evidence>
<evidence type="ECO:0000256" key="1">
    <source>
        <dbReference type="ARBA" id="ARBA00000085"/>
    </source>
</evidence>
<evidence type="ECO:0000313" key="19">
    <source>
        <dbReference type="Proteomes" id="UP000033673"/>
    </source>
</evidence>
<dbReference type="InterPro" id="IPR036097">
    <property type="entry name" value="HisK_dim/P_sf"/>
</dbReference>
<evidence type="ECO:0000256" key="12">
    <source>
        <dbReference type="ARBA" id="ARBA00022989"/>
    </source>
</evidence>
<dbReference type="STRING" id="579748.TW81_01030"/>
<dbReference type="InterPro" id="IPR036890">
    <property type="entry name" value="HATPase_C_sf"/>
</dbReference>
<keyword evidence="9" id="KW-0547">Nucleotide-binding</keyword>
<dbReference type="SMART" id="SM00304">
    <property type="entry name" value="HAMP"/>
    <property type="match status" value="1"/>
</dbReference>
<evidence type="ECO:0000256" key="10">
    <source>
        <dbReference type="ARBA" id="ARBA00022777"/>
    </source>
</evidence>
<keyword evidence="13" id="KW-0902">Two-component regulatory system</keyword>
<dbReference type="Pfam" id="PF00512">
    <property type="entry name" value="HisKA"/>
    <property type="match status" value="1"/>
</dbReference>
<evidence type="ECO:0000256" key="14">
    <source>
        <dbReference type="ARBA" id="ARBA00023136"/>
    </source>
</evidence>
<evidence type="ECO:0000313" key="18">
    <source>
        <dbReference type="EMBL" id="KJY85214.1"/>
    </source>
</evidence>
<dbReference type="InterPro" id="IPR050980">
    <property type="entry name" value="2C_sensor_his_kinase"/>
</dbReference>
<comment type="subcellular location">
    <subcellularLocation>
        <location evidence="2">Cell inner membrane</location>
        <topology evidence="2">Multi-pass membrane protein</topology>
    </subcellularLocation>
</comment>
<keyword evidence="5" id="KW-0997">Cell inner membrane</keyword>
<keyword evidence="4" id="KW-1003">Cell membrane</keyword>
<evidence type="ECO:0000256" key="15">
    <source>
        <dbReference type="SAM" id="Phobius"/>
    </source>
</evidence>
<evidence type="ECO:0000256" key="6">
    <source>
        <dbReference type="ARBA" id="ARBA00022553"/>
    </source>
</evidence>
<protein>
    <recommendedName>
        <fullName evidence="3">histidine kinase</fullName>
        <ecNumber evidence="3">2.7.13.3</ecNumber>
    </recommendedName>
</protein>
<comment type="caution">
    <text evidence="18">The sequence shown here is derived from an EMBL/GenBank/DDBJ whole genome shotgun (WGS) entry which is preliminary data.</text>
</comment>
<feature type="transmembrane region" description="Helical" evidence="15">
    <location>
        <begin position="210"/>
        <end position="228"/>
    </location>
</feature>
<evidence type="ECO:0000256" key="2">
    <source>
        <dbReference type="ARBA" id="ARBA00004429"/>
    </source>
</evidence>
<evidence type="ECO:0000256" key="7">
    <source>
        <dbReference type="ARBA" id="ARBA00022679"/>
    </source>
</evidence>
<dbReference type="CDD" id="cd06225">
    <property type="entry name" value="HAMP"/>
    <property type="match status" value="1"/>
</dbReference>
<dbReference type="GO" id="GO:0005886">
    <property type="term" value="C:plasma membrane"/>
    <property type="evidence" value="ECO:0007669"/>
    <property type="project" value="UniProtKB-SubCell"/>
</dbReference>
<dbReference type="InterPro" id="IPR003594">
    <property type="entry name" value="HATPase_dom"/>
</dbReference>
<dbReference type="SUPFAM" id="SSF47384">
    <property type="entry name" value="Homodimeric domain of signal transducing histidine kinase"/>
    <property type="match status" value="1"/>
</dbReference>
<dbReference type="InterPro" id="IPR003661">
    <property type="entry name" value="HisK_dim/P_dom"/>
</dbReference>
<dbReference type="PROSITE" id="PS50885">
    <property type="entry name" value="HAMP"/>
    <property type="match status" value="1"/>
</dbReference>
<dbReference type="PROSITE" id="PS50109">
    <property type="entry name" value="HIS_KIN"/>
    <property type="match status" value="1"/>
</dbReference>
<evidence type="ECO:0000256" key="13">
    <source>
        <dbReference type="ARBA" id="ARBA00023012"/>
    </source>
</evidence>
<accession>A0A0F4NQP7</accession>
<dbReference type="CDD" id="cd00082">
    <property type="entry name" value="HisKA"/>
    <property type="match status" value="1"/>
</dbReference>
<comment type="catalytic activity">
    <reaction evidence="1">
        <text>ATP + protein L-histidine = ADP + protein N-phospho-L-histidine.</text>
        <dbReference type="EC" id="2.7.13.3"/>
    </reaction>
</comment>
<dbReference type="PANTHER" id="PTHR44936:SF5">
    <property type="entry name" value="SENSOR HISTIDINE KINASE ENVZ"/>
    <property type="match status" value="1"/>
</dbReference>
<evidence type="ECO:0000256" key="8">
    <source>
        <dbReference type="ARBA" id="ARBA00022692"/>
    </source>
</evidence>
<dbReference type="Proteomes" id="UP000033673">
    <property type="component" value="Unassembled WGS sequence"/>
</dbReference>
<dbReference type="InterPro" id="IPR003660">
    <property type="entry name" value="HAMP_dom"/>
</dbReference>
<dbReference type="PATRIC" id="fig|579748.3.peg.214"/>
<dbReference type="SMART" id="SM00387">
    <property type="entry name" value="HATPase_c"/>
    <property type="match status" value="1"/>
</dbReference>
<keyword evidence="11" id="KW-0067">ATP-binding</keyword>
<dbReference type="SUPFAM" id="SSF55874">
    <property type="entry name" value="ATPase domain of HSP90 chaperone/DNA topoisomerase II/histidine kinase"/>
    <property type="match status" value="1"/>
</dbReference>
<dbReference type="Gene3D" id="3.30.565.10">
    <property type="entry name" value="Histidine kinase-like ATPase, C-terminal domain"/>
    <property type="match status" value="1"/>
</dbReference>
<dbReference type="PRINTS" id="PR00344">
    <property type="entry name" value="BCTRLSENSOR"/>
</dbReference>
<dbReference type="CDD" id="cd00075">
    <property type="entry name" value="HATPase"/>
    <property type="match status" value="1"/>
</dbReference>
<keyword evidence="12 15" id="KW-1133">Transmembrane helix</keyword>
<keyword evidence="19" id="KW-1185">Reference proteome</keyword>
<keyword evidence="7" id="KW-0808">Transferase</keyword>
<reference evidence="18 19" key="1">
    <citation type="journal article" date="2015" name="BMC Genomics">
        <title>Genome mining reveals unlocked bioactive potential of marine Gram-negative bacteria.</title>
        <authorList>
            <person name="Machado H."/>
            <person name="Sonnenschein E.C."/>
            <person name="Melchiorsen J."/>
            <person name="Gram L."/>
        </authorList>
    </citation>
    <scope>NUCLEOTIDE SEQUENCE [LARGE SCALE GENOMIC DNA]</scope>
    <source>
        <strain evidence="18 19">S2757</strain>
    </source>
</reference>